<evidence type="ECO:0000256" key="2">
    <source>
        <dbReference type="ARBA" id="ARBA00022980"/>
    </source>
</evidence>
<dbReference type="Gene3D" id="1.20.5.710">
    <property type="entry name" value="Single helix bin"/>
    <property type="match status" value="1"/>
</dbReference>
<dbReference type="PANTHER" id="PTHR45987:SF4">
    <property type="entry name" value="LARGE RIBOSOMAL SUBUNIT PROTEIN BL12M"/>
    <property type="match status" value="1"/>
</dbReference>
<dbReference type="InterPro" id="IPR014719">
    <property type="entry name" value="Ribosomal_bL12_C/ClpS-like"/>
</dbReference>
<keyword evidence="3" id="KW-0687">Ribonucleoprotein</keyword>
<evidence type="ECO:0000259" key="5">
    <source>
        <dbReference type="Pfam" id="PF16320"/>
    </source>
</evidence>
<feature type="domain" description="Large ribosomal subunit protein bL12 C-terminal" evidence="4">
    <location>
        <begin position="138"/>
        <end position="205"/>
    </location>
</feature>
<dbReference type="SUPFAM" id="SSF54736">
    <property type="entry name" value="ClpS-like"/>
    <property type="match status" value="1"/>
</dbReference>
<dbReference type="GeneID" id="14494100"/>
<gene>
    <name evidence="6" type="primary">TBLA0B05300</name>
    <name evidence="6" type="ORF">TBLA_0B05300</name>
</gene>
<feature type="domain" description="Large ribosomal subunit protein bL12 oligomerization" evidence="5">
    <location>
        <begin position="67"/>
        <end position="116"/>
    </location>
</feature>
<dbReference type="InterPro" id="IPR036235">
    <property type="entry name" value="Ribosomal_bL12_oligo_N_sf"/>
</dbReference>
<sequence length="205" mass="21999">MSSSRILLRNSLSIARPSRVLFNSRIVNSSARLLWTQSPSYNSISKDDSIKKEESAPSKAVQEVSPKIQALVDQISALTLLETASLVTELKTKLNIPDFAMAAPAVATAGSANGAAAVSEEDGESSGAKKESKEKTVFNIKLDSFETKSKPKIIKEVKGLLGLSLVEAKKFVEAAPKLLKENVAKDDADKIKKTLEDLGAKVTLE</sequence>
<dbReference type="InterPro" id="IPR013823">
    <property type="entry name" value="Ribosomal_bL12_C"/>
</dbReference>
<dbReference type="FunFam" id="3.30.1390.10:FF:000001">
    <property type="entry name" value="50S ribosomal protein L7/L12"/>
    <property type="match status" value="1"/>
</dbReference>
<protein>
    <recommendedName>
        <fullName evidence="8">Ribosomal protein L7/L12 C-terminal domain-containing protein</fullName>
    </recommendedName>
</protein>
<dbReference type="GO" id="GO:0006412">
    <property type="term" value="P:translation"/>
    <property type="evidence" value="ECO:0007669"/>
    <property type="project" value="InterPro"/>
</dbReference>
<dbReference type="STRING" id="1071380.I2GZ10"/>
<evidence type="ECO:0000313" key="6">
    <source>
        <dbReference type="EMBL" id="CCH59362.1"/>
    </source>
</evidence>
<dbReference type="GO" id="GO:0003729">
    <property type="term" value="F:mRNA binding"/>
    <property type="evidence" value="ECO:0007669"/>
    <property type="project" value="TreeGrafter"/>
</dbReference>
<evidence type="ECO:0000256" key="3">
    <source>
        <dbReference type="ARBA" id="ARBA00023274"/>
    </source>
</evidence>
<dbReference type="OMA" id="LEDKWGV"/>
<evidence type="ECO:0000256" key="1">
    <source>
        <dbReference type="ARBA" id="ARBA00007197"/>
    </source>
</evidence>
<dbReference type="Pfam" id="PF00542">
    <property type="entry name" value="Ribosomal_L12"/>
    <property type="match status" value="1"/>
</dbReference>
<evidence type="ECO:0000259" key="4">
    <source>
        <dbReference type="Pfam" id="PF00542"/>
    </source>
</evidence>
<evidence type="ECO:0008006" key="8">
    <source>
        <dbReference type="Google" id="ProtNLM"/>
    </source>
</evidence>
<dbReference type="GO" id="GO:0005762">
    <property type="term" value="C:mitochondrial large ribosomal subunit"/>
    <property type="evidence" value="ECO:0007669"/>
    <property type="project" value="EnsemblFungi"/>
</dbReference>
<keyword evidence="2" id="KW-0689">Ribosomal protein</keyword>
<dbReference type="InParanoid" id="I2GZ10"/>
<dbReference type="Gene3D" id="3.30.1390.10">
    <property type="match status" value="1"/>
</dbReference>
<dbReference type="eggNOG" id="KOG1715">
    <property type="taxonomic scope" value="Eukaryota"/>
</dbReference>
<dbReference type="InterPro" id="IPR000206">
    <property type="entry name" value="Ribosomal_bL12"/>
</dbReference>
<organism evidence="6 7">
    <name type="scientific">Henningerozyma blattae (strain ATCC 34711 / CBS 6284 / DSM 70876 / NBRC 10599 / NRRL Y-10934 / UCD 77-7)</name>
    <name type="common">Yeast</name>
    <name type="synonym">Tetrapisispora blattae</name>
    <dbReference type="NCBI Taxonomy" id="1071380"/>
    <lineage>
        <taxon>Eukaryota</taxon>
        <taxon>Fungi</taxon>
        <taxon>Dikarya</taxon>
        <taxon>Ascomycota</taxon>
        <taxon>Saccharomycotina</taxon>
        <taxon>Saccharomycetes</taxon>
        <taxon>Saccharomycetales</taxon>
        <taxon>Saccharomycetaceae</taxon>
        <taxon>Henningerozyma</taxon>
    </lineage>
</organism>
<accession>I2GZ10</accession>
<dbReference type="HAMAP" id="MF_00368">
    <property type="entry name" value="Ribosomal_bL12"/>
    <property type="match status" value="1"/>
</dbReference>
<dbReference type="Proteomes" id="UP000002866">
    <property type="component" value="Chromosome 2"/>
</dbReference>
<dbReference type="HOGENOM" id="CLU_086499_0_2_1"/>
<dbReference type="InterPro" id="IPR008932">
    <property type="entry name" value="Ribosomal_bL12_oligo"/>
</dbReference>
<dbReference type="CDD" id="cd00387">
    <property type="entry name" value="Ribosomal_L7_L12"/>
    <property type="match status" value="1"/>
</dbReference>
<dbReference type="PANTHER" id="PTHR45987">
    <property type="entry name" value="39S RIBOSOMAL PROTEIN L12"/>
    <property type="match status" value="1"/>
</dbReference>
<dbReference type="AlphaFoldDB" id="I2GZ10"/>
<proteinExistence type="inferred from homology"/>
<evidence type="ECO:0000313" key="7">
    <source>
        <dbReference type="Proteomes" id="UP000002866"/>
    </source>
</evidence>
<dbReference type="OrthoDB" id="250175at2759"/>
<dbReference type="RefSeq" id="XP_004178881.1">
    <property type="nucleotide sequence ID" value="XM_004178833.1"/>
</dbReference>
<name>I2GZ10_HENB6</name>
<dbReference type="FunCoup" id="I2GZ10">
    <property type="interactions" value="815"/>
</dbReference>
<comment type="similarity">
    <text evidence="1">Belongs to the bacterial ribosomal protein bL12 family.</text>
</comment>
<dbReference type="GO" id="GO:0003735">
    <property type="term" value="F:structural constituent of ribosome"/>
    <property type="evidence" value="ECO:0007669"/>
    <property type="project" value="EnsemblFungi"/>
</dbReference>
<dbReference type="EMBL" id="HE806317">
    <property type="protein sequence ID" value="CCH59362.1"/>
    <property type="molecule type" value="Genomic_DNA"/>
</dbReference>
<dbReference type="SUPFAM" id="SSF48300">
    <property type="entry name" value="Ribosomal protein L7/12, oligomerisation (N-terminal) domain"/>
    <property type="match status" value="1"/>
</dbReference>
<reference evidence="6 7" key="1">
    <citation type="journal article" date="2011" name="Proc. Natl. Acad. Sci. U.S.A.">
        <title>Evolutionary erosion of yeast sex chromosomes by mating-type switching accidents.</title>
        <authorList>
            <person name="Gordon J.L."/>
            <person name="Armisen D."/>
            <person name="Proux-Wera E."/>
            <person name="Oheigeartaigh S.S."/>
            <person name="Byrne K.P."/>
            <person name="Wolfe K.H."/>
        </authorList>
    </citation>
    <scope>NUCLEOTIDE SEQUENCE [LARGE SCALE GENOMIC DNA]</scope>
    <source>
        <strain evidence="7">ATCC 34711 / CBS 6284 / DSM 70876 / NBRC 10599 / NRRL Y-10934 / UCD 77-7</strain>
    </source>
</reference>
<keyword evidence="7" id="KW-1185">Reference proteome</keyword>
<dbReference type="KEGG" id="tbl:TBLA_0B05300"/>
<dbReference type="Pfam" id="PF16320">
    <property type="entry name" value="Ribosomal_L12_N"/>
    <property type="match status" value="1"/>
</dbReference>
<dbReference type="GO" id="GO:0042645">
    <property type="term" value="C:mitochondrial nucleoid"/>
    <property type="evidence" value="ECO:0007669"/>
    <property type="project" value="EnsemblFungi"/>
</dbReference>